<dbReference type="Gene3D" id="1.10.630.10">
    <property type="entry name" value="Cytochrome P450"/>
    <property type="match status" value="1"/>
</dbReference>
<dbReference type="SUPFAM" id="SSF48264">
    <property type="entry name" value="Cytochrome P450"/>
    <property type="match status" value="1"/>
</dbReference>
<dbReference type="PANTHER" id="PTHR24296">
    <property type="entry name" value="CYTOCHROME P450"/>
    <property type="match status" value="1"/>
</dbReference>
<evidence type="ECO:0000256" key="1">
    <source>
        <dbReference type="ARBA" id="ARBA00001971"/>
    </source>
</evidence>
<keyword evidence="6" id="KW-0408">Iron</keyword>
<dbReference type="InterPro" id="IPR001128">
    <property type="entry name" value="Cyt_P450"/>
</dbReference>
<reference evidence="8 9" key="1">
    <citation type="journal article" date="2018" name="Front. Plant Sci.">
        <title>Red Clover (Trifolium pratense) and Zigzag Clover (T. medium) - A Picture of Genomic Similarities and Differences.</title>
        <authorList>
            <person name="Dluhosova J."/>
            <person name="Istvanek J."/>
            <person name="Nedelnik J."/>
            <person name="Repkova J."/>
        </authorList>
    </citation>
    <scope>NUCLEOTIDE SEQUENCE [LARGE SCALE GENOMIC DNA]</scope>
    <source>
        <strain evidence="9">cv. 10/8</strain>
        <tissue evidence="8">Leaf</tissue>
    </source>
</reference>
<accession>A0A392NY03</accession>
<comment type="cofactor">
    <cofactor evidence="1">
        <name>heme</name>
        <dbReference type="ChEBI" id="CHEBI:30413"/>
    </cofactor>
</comment>
<evidence type="ECO:0000256" key="6">
    <source>
        <dbReference type="ARBA" id="ARBA00023004"/>
    </source>
</evidence>
<proteinExistence type="inferred from homology"/>
<dbReference type="Pfam" id="PF00067">
    <property type="entry name" value="p450"/>
    <property type="match status" value="1"/>
</dbReference>
<organism evidence="8 9">
    <name type="scientific">Trifolium medium</name>
    <dbReference type="NCBI Taxonomy" id="97028"/>
    <lineage>
        <taxon>Eukaryota</taxon>
        <taxon>Viridiplantae</taxon>
        <taxon>Streptophyta</taxon>
        <taxon>Embryophyta</taxon>
        <taxon>Tracheophyta</taxon>
        <taxon>Spermatophyta</taxon>
        <taxon>Magnoliopsida</taxon>
        <taxon>eudicotyledons</taxon>
        <taxon>Gunneridae</taxon>
        <taxon>Pentapetalae</taxon>
        <taxon>rosids</taxon>
        <taxon>fabids</taxon>
        <taxon>Fabales</taxon>
        <taxon>Fabaceae</taxon>
        <taxon>Papilionoideae</taxon>
        <taxon>50 kb inversion clade</taxon>
        <taxon>NPAAA clade</taxon>
        <taxon>Hologalegina</taxon>
        <taxon>IRL clade</taxon>
        <taxon>Trifolieae</taxon>
        <taxon>Trifolium</taxon>
    </lineage>
</organism>
<dbReference type="GO" id="GO:0016705">
    <property type="term" value="F:oxidoreductase activity, acting on paired donors, with incorporation or reduction of molecular oxygen"/>
    <property type="evidence" value="ECO:0007669"/>
    <property type="project" value="InterPro"/>
</dbReference>
<keyword evidence="7" id="KW-0503">Monooxygenase</keyword>
<comment type="similarity">
    <text evidence="2">Belongs to the cytochrome P450 family.</text>
</comment>
<evidence type="ECO:0000256" key="3">
    <source>
        <dbReference type="ARBA" id="ARBA00022617"/>
    </source>
</evidence>
<sequence length="182" mass="21525">MYHLIFKRKSFNKFFHQSVQKKVENCLLPFLDNVAEEGAQVDLQDAFNKFTFDNTCNVVFGFDPNCLPKKFNELRENSYQKSLRVLEEVTLNRHYIPTWLWKLQKWLNVGQEKKFKVATENIDRFLYQHTSTNSSSRSDEIGECYFDMLKAQTKEGYGRGEMSEKYLRDTALSLLIAGKWHN</sequence>
<evidence type="ECO:0000256" key="4">
    <source>
        <dbReference type="ARBA" id="ARBA00022723"/>
    </source>
</evidence>
<evidence type="ECO:0000313" key="9">
    <source>
        <dbReference type="Proteomes" id="UP000265520"/>
    </source>
</evidence>
<gene>
    <name evidence="8" type="ORF">A2U01_0025715</name>
</gene>
<evidence type="ECO:0000256" key="2">
    <source>
        <dbReference type="ARBA" id="ARBA00010617"/>
    </source>
</evidence>
<dbReference type="EMBL" id="LXQA010056132">
    <property type="protein sequence ID" value="MCI04668.1"/>
    <property type="molecule type" value="Genomic_DNA"/>
</dbReference>
<protein>
    <submittedName>
        <fullName evidence="8">Cytochrome P450 86B1-like</fullName>
    </submittedName>
</protein>
<dbReference type="GO" id="GO:0020037">
    <property type="term" value="F:heme binding"/>
    <property type="evidence" value="ECO:0007669"/>
    <property type="project" value="InterPro"/>
</dbReference>
<dbReference type="GO" id="GO:0004497">
    <property type="term" value="F:monooxygenase activity"/>
    <property type="evidence" value="ECO:0007669"/>
    <property type="project" value="UniProtKB-KW"/>
</dbReference>
<evidence type="ECO:0000256" key="7">
    <source>
        <dbReference type="ARBA" id="ARBA00023033"/>
    </source>
</evidence>
<dbReference type="Proteomes" id="UP000265520">
    <property type="component" value="Unassembled WGS sequence"/>
</dbReference>
<evidence type="ECO:0000313" key="8">
    <source>
        <dbReference type="EMBL" id="MCI04668.1"/>
    </source>
</evidence>
<evidence type="ECO:0000256" key="5">
    <source>
        <dbReference type="ARBA" id="ARBA00023002"/>
    </source>
</evidence>
<dbReference type="AlphaFoldDB" id="A0A392NY03"/>
<keyword evidence="5" id="KW-0560">Oxidoreductase</keyword>
<comment type="caution">
    <text evidence="8">The sequence shown here is derived from an EMBL/GenBank/DDBJ whole genome shotgun (WGS) entry which is preliminary data.</text>
</comment>
<dbReference type="InterPro" id="IPR036396">
    <property type="entry name" value="Cyt_P450_sf"/>
</dbReference>
<keyword evidence="3" id="KW-0349">Heme</keyword>
<name>A0A392NY03_9FABA</name>
<keyword evidence="9" id="KW-1185">Reference proteome</keyword>
<dbReference type="GO" id="GO:0005506">
    <property type="term" value="F:iron ion binding"/>
    <property type="evidence" value="ECO:0007669"/>
    <property type="project" value="InterPro"/>
</dbReference>
<keyword evidence="4" id="KW-0479">Metal-binding</keyword>